<gene>
    <name evidence="4" type="ORF">VE01_03060</name>
</gene>
<protein>
    <submittedName>
        <fullName evidence="4">Uncharacterized protein</fullName>
    </submittedName>
</protein>
<dbReference type="GeneID" id="28836446"/>
<sequence>MSKEMSTEPSNNEKLFQELDSYNWEKDGEFQAGLAAILGPNPSPSQLRDLTIRARTFYYARKTNQTIDFDAYKAHLASQSPEEFPAPKPSDAAGESTPHPPASGTANADPNPSFPTSFADIVALINSGAPIPGIMDIPPTVLADKATQPAASRRKKPWETQEEPIIPEGEGTFGSDRDRIIPQEEVSP</sequence>
<evidence type="ECO:0000259" key="3">
    <source>
        <dbReference type="Pfam" id="PF25871"/>
    </source>
</evidence>
<dbReference type="RefSeq" id="XP_059319852.1">
    <property type="nucleotide sequence ID" value="XM_059463502.1"/>
</dbReference>
<proteinExistence type="predicted"/>
<feature type="region of interest" description="Disordered" evidence="1">
    <location>
        <begin position="78"/>
        <end position="116"/>
    </location>
</feature>
<feature type="region of interest" description="Disordered" evidence="1">
    <location>
        <begin position="145"/>
        <end position="188"/>
    </location>
</feature>
<dbReference type="InterPro" id="IPR040554">
    <property type="entry name" value="KPWE_PEX14_dom"/>
</dbReference>
<dbReference type="PANTHER" id="PTHR36855:SF1">
    <property type="entry name" value="PEROXISOME MEMBRANE ANCHOR PROTEIN PEX14P N-TERMINAL DOMAIN-CONTAINING PROTEIN"/>
    <property type="match status" value="1"/>
</dbReference>
<dbReference type="EMBL" id="KV460217">
    <property type="protein sequence ID" value="OBT98430.2"/>
    <property type="molecule type" value="Genomic_DNA"/>
</dbReference>
<evidence type="ECO:0000259" key="2">
    <source>
        <dbReference type="Pfam" id="PF17733"/>
    </source>
</evidence>
<name>A0A1B8GRK4_9PEZI</name>
<feature type="domain" description="Peroxisomal membrane protein PEX14-like KPWE" evidence="2">
    <location>
        <begin position="115"/>
        <end position="160"/>
    </location>
</feature>
<evidence type="ECO:0000256" key="1">
    <source>
        <dbReference type="SAM" id="MobiDB-lite"/>
    </source>
</evidence>
<organism evidence="4 5">
    <name type="scientific">Pseudogymnoascus verrucosus</name>
    <dbReference type="NCBI Taxonomy" id="342668"/>
    <lineage>
        <taxon>Eukaryota</taxon>
        <taxon>Fungi</taxon>
        <taxon>Dikarya</taxon>
        <taxon>Ascomycota</taxon>
        <taxon>Pezizomycotina</taxon>
        <taxon>Leotiomycetes</taxon>
        <taxon>Thelebolales</taxon>
        <taxon>Thelebolaceae</taxon>
        <taxon>Pseudogymnoascus</taxon>
    </lineage>
</organism>
<dbReference type="Pfam" id="PF17733">
    <property type="entry name" value="KPWE_dom"/>
    <property type="match status" value="1"/>
</dbReference>
<accession>A0A1B8GRK4</accession>
<dbReference type="InterPro" id="IPR058841">
    <property type="entry name" value="HTH_76"/>
</dbReference>
<dbReference type="PANTHER" id="PTHR36855">
    <property type="entry name" value="CHROMOSOME 10, WHOLE GENOME SHOTGUN SEQUENCE"/>
    <property type="match status" value="1"/>
</dbReference>
<reference evidence="5" key="2">
    <citation type="journal article" date="2018" name="Nat. Commun.">
        <title>Extreme sensitivity to ultraviolet light in the fungal pathogen causing white-nose syndrome of bats.</title>
        <authorList>
            <person name="Palmer J.M."/>
            <person name="Drees K.P."/>
            <person name="Foster J.T."/>
            <person name="Lindner D.L."/>
        </authorList>
    </citation>
    <scope>NUCLEOTIDE SEQUENCE [LARGE SCALE GENOMIC DNA]</scope>
    <source>
        <strain evidence="5">UAMH 10579</strain>
    </source>
</reference>
<dbReference type="AlphaFoldDB" id="A0A1B8GRK4"/>
<evidence type="ECO:0000313" key="5">
    <source>
        <dbReference type="Proteomes" id="UP000091956"/>
    </source>
</evidence>
<dbReference type="Pfam" id="PF25871">
    <property type="entry name" value="HTH_76"/>
    <property type="match status" value="1"/>
</dbReference>
<dbReference type="STRING" id="342668.A0A1B8GRK4"/>
<feature type="compositionally biased region" description="Polar residues" evidence="1">
    <location>
        <begin position="104"/>
        <end position="116"/>
    </location>
</feature>
<feature type="domain" description="PEX14-like helix-turn-helix" evidence="3">
    <location>
        <begin position="13"/>
        <end position="79"/>
    </location>
</feature>
<dbReference type="Proteomes" id="UP000091956">
    <property type="component" value="Unassembled WGS sequence"/>
</dbReference>
<evidence type="ECO:0000313" key="4">
    <source>
        <dbReference type="EMBL" id="OBT98430.2"/>
    </source>
</evidence>
<keyword evidence="5" id="KW-1185">Reference proteome</keyword>
<reference evidence="4 5" key="1">
    <citation type="submission" date="2016-03" db="EMBL/GenBank/DDBJ databases">
        <title>Comparative genomics of Pseudogymnoascus destructans, the fungus causing white-nose syndrome of bats.</title>
        <authorList>
            <person name="Palmer J.M."/>
            <person name="Drees K.P."/>
            <person name="Foster J.T."/>
            <person name="Lindner D.L."/>
        </authorList>
    </citation>
    <scope>NUCLEOTIDE SEQUENCE [LARGE SCALE GENOMIC DNA]</scope>
    <source>
        <strain evidence="4 5">UAMH 10579</strain>
    </source>
</reference>